<gene>
    <name evidence="1" type="ordered locus">AMIS_25460</name>
</gene>
<keyword evidence="2" id="KW-1185">Reference proteome</keyword>
<reference evidence="1 2" key="1">
    <citation type="submission" date="2012-02" db="EMBL/GenBank/DDBJ databases">
        <title>Complete genome sequence of Actinoplanes missouriensis 431 (= NBRC 102363).</title>
        <authorList>
            <person name="Ohnishi Y."/>
            <person name="Ishikawa J."/>
            <person name="Sekine M."/>
            <person name="Hosoyama A."/>
            <person name="Harada T."/>
            <person name="Narita H."/>
            <person name="Hata T."/>
            <person name="Konno Y."/>
            <person name="Tutikane K."/>
            <person name="Fujita N."/>
            <person name="Horinouchi S."/>
            <person name="Hayakawa M."/>
        </authorList>
    </citation>
    <scope>NUCLEOTIDE SEQUENCE [LARGE SCALE GENOMIC DNA]</scope>
    <source>
        <strain evidence="2">ATCC 14538 / DSM 43046 / CBS 188.64 / JCM 3121 / NBRC 102363 / NCIMB 12654 / NRRL B-3342 / UNCC 431</strain>
    </source>
</reference>
<dbReference type="SUPFAM" id="SSF46785">
    <property type="entry name" value="Winged helix' DNA-binding domain"/>
    <property type="match status" value="1"/>
</dbReference>
<evidence type="ECO:0000313" key="1">
    <source>
        <dbReference type="EMBL" id="BAL87766.1"/>
    </source>
</evidence>
<dbReference type="OrthoDB" id="4550567at2"/>
<dbReference type="AlphaFoldDB" id="I0H429"/>
<dbReference type="InterPro" id="IPR036388">
    <property type="entry name" value="WH-like_DNA-bd_sf"/>
</dbReference>
<dbReference type="STRING" id="512565.AMIS_25460"/>
<dbReference type="EMBL" id="AP012319">
    <property type="protein sequence ID" value="BAL87766.1"/>
    <property type="molecule type" value="Genomic_DNA"/>
</dbReference>
<accession>I0H429</accession>
<protein>
    <recommendedName>
        <fullName evidence="3">MarR-family transcriptional regulator</fullName>
    </recommendedName>
</protein>
<dbReference type="InterPro" id="IPR036390">
    <property type="entry name" value="WH_DNA-bd_sf"/>
</dbReference>
<sequence>MNSGALPATADPSAADDALVAQPIGYWSGAVHKAVIKRLRDSMAGIDVTQPQWWTLTRVGAGGGLTREDVVAQLADVADGPDEVPRAVDQLLHRGWIDADERGRLRLTDAGRAAQGRVRDLVAGLRAQIHQGIADDEYVAALKVMRRMISNIDSMTG</sequence>
<dbReference type="HOGENOM" id="CLU_116754_0_0_11"/>
<organism evidence="1 2">
    <name type="scientific">Actinoplanes missouriensis (strain ATCC 14538 / DSM 43046 / CBS 188.64 / JCM 3121 / NBRC 102363 / NCIMB 12654 / NRRL B-3342 / UNCC 431)</name>
    <dbReference type="NCBI Taxonomy" id="512565"/>
    <lineage>
        <taxon>Bacteria</taxon>
        <taxon>Bacillati</taxon>
        <taxon>Actinomycetota</taxon>
        <taxon>Actinomycetes</taxon>
        <taxon>Micromonosporales</taxon>
        <taxon>Micromonosporaceae</taxon>
        <taxon>Actinoplanes</taxon>
    </lineage>
</organism>
<dbReference type="Gene3D" id="1.10.10.10">
    <property type="entry name" value="Winged helix-like DNA-binding domain superfamily/Winged helix DNA-binding domain"/>
    <property type="match status" value="1"/>
</dbReference>
<dbReference type="Proteomes" id="UP000007882">
    <property type="component" value="Chromosome"/>
</dbReference>
<name>I0H429_ACTM4</name>
<evidence type="ECO:0008006" key="3">
    <source>
        <dbReference type="Google" id="ProtNLM"/>
    </source>
</evidence>
<dbReference type="RefSeq" id="WP_014442661.1">
    <property type="nucleotide sequence ID" value="NC_017093.1"/>
</dbReference>
<evidence type="ECO:0000313" key="2">
    <source>
        <dbReference type="Proteomes" id="UP000007882"/>
    </source>
</evidence>
<dbReference type="PATRIC" id="fig|512565.3.peg.2544"/>
<proteinExistence type="predicted"/>
<dbReference type="KEGG" id="ams:AMIS_25460"/>
<dbReference type="eggNOG" id="COG1846">
    <property type="taxonomic scope" value="Bacteria"/>
</dbReference>